<name>A0A936ZXZ7_9FLAO</name>
<dbReference type="InterPro" id="IPR003439">
    <property type="entry name" value="ABC_transporter-like_ATP-bd"/>
</dbReference>
<reference evidence="4" key="1">
    <citation type="submission" date="2021-01" db="EMBL/GenBank/DDBJ databases">
        <authorList>
            <person name="Zhong Y.L."/>
        </authorList>
    </citation>
    <scope>NUCLEOTIDE SEQUENCE</scope>
    <source>
        <strain evidence="4">KCTC 23302</strain>
    </source>
</reference>
<evidence type="ECO:0000259" key="3">
    <source>
        <dbReference type="PROSITE" id="PS50893"/>
    </source>
</evidence>
<sequence length="283" mass="32083">MITLNNLKFYFPKGKRVFDDVTLSFVAGNIYGLFGKNGEGKSTLMRIMSGLLFPKSGQCRVFDEDISKRTVSCLQNVFIVPEEFELNGLKITTYEQVNSVFYPKFSKDQFYELIAEFELSKDQKISTLSFGQKKKVLIAFGIATNTKLLLMDEPTNGLDIPSKSQFRKIMASVADEQRCIVISTHQVRDLHSLINHVVILNQCNIAFDYSLSKVSNHLWFGKPTQGPQESIIYAEPSFTGKSVLIREDREESEVDLELLFNAVLNNSDAINNVLKNTYHDHAV</sequence>
<dbReference type="PANTHER" id="PTHR43158:SF10">
    <property type="entry name" value="ABC TRANSPORTER ATP-BINDING PROTEIN YTRB"/>
    <property type="match status" value="1"/>
</dbReference>
<dbReference type="PROSITE" id="PS50893">
    <property type="entry name" value="ABC_TRANSPORTER_2"/>
    <property type="match status" value="1"/>
</dbReference>
<evidence type="ECO:0000313" key="4">
    <source>
        <dbReference type="EMBL" id="MBL0683993.1"/>
    </source>
</evidence>
<keyword evidence="2 4" id="KW-0067">ATP-binding</keyword>
<dbReference type="SMART" id="SM00382">
    <property type="entry name" value="AAA"/>
    <property type="match status" value="1"/>
</dbReference>
<protein>
    <submittedName>
        <fullName evidence="4">ABC transporter ATP-binding protein</fullName>
    </submittedName>
</protein>
<organism evidence="4 5">
    <name type="scientific">Aquimarina mytili</name>
    <dbReference type="NCBI Taxonomy" id="874423"/>
    <lineage>
        <taxon>Bacteria</taxon>
        <taxon>Pseudomonadati</taxon>
        <taxon>Bacteroidota</taxon>
        <taxon>Flavobacteriia</taxon>
        <taxon>Flavobacteriales</taxon>
        <taxon>Flavobacteriaceae</taxon>
        <taxon>Aquimarina</taxon>
    </lineage>
</organism>
<dbReference type="PANTHER" id="PTHR43158">
    <property type="entry name" value="SKFA PEPTIDE EXPORT ATP-BINDING PROTEIN SKFE"/>
    <property type="match status" value="1"/>
</dbReference>
<dbReference type="EMBL" id="JAERQJ010000003">
    <property type="protein sequence ID" value="MBL0683993.1"/>
    <property type="molecule type" value="Genomic_DNA"/>
</dbReference>
<dbReference type="Gene3D" id="3.40.50.300">
    <property type="entry name" value="P-loop containing nucleotide triphosphate hydrolases"/>
    <property type="match status" value="1"/>
</dbReference>
<dbReference type="AlphaFoldDB" id="A0A936ZXZ7"/>
<evidence type="ECO:0000256" key="2">
    <source>
        <dbReference type="ARBA" id="ARBA00022840"/>
    </source>
</evidence>
<evidence type="ECO:0000313" key="5">
    <source>
        <dbReference type="Proteomes" id="UP000651057"/>
    </source>
</evidence>
<dbReference type="GO" id="GO:0016887">
    <property type="term" value="F:ATP hydrolysis activity"/>
    <property type="evidence" value="ECO:0007669"/>
    <property type="project" value="InterPro"/>
</dbReference>
<dbReference type="Pfam" id="PF00005">
    <property type="entry name" value="ABC_tran"/>
    <property type="match status" value="1"/>
</dbReference>
<dbReference type="InterPro" id="IPR003593">
    <property type="entry name" value="AAA+_ATPase"/>
</dbReference>
<dbReference type="GO" id="GO:0005524">
    <property type="term" value="F:ATP binding"/>
    <property type="evidence" value="ECO:0007669"/>
    <property type="project" value="UniProtKB-KW"/>
</dbReference>
<comment type="caution">
    <text evidence="4">The sequence shown here is derived from an EMBL/GenBank/DDBJ whole genome shotgun (WGS) entry which is preliminary data.</text>
</comment>
<dbReference type="SUPFAM" id="SSF52540">
    <property type="entry name" value="P-loop containing nucleoside triphosphate hydrolases"/>
    <property type="match status" value="1"/>
</dbReference>
<feature type="domain" description="ABC transporter" evidence="3">
    <location>
        <begin position="2"/>
        <end position="227"/>
    </location>
</feature>
<keyword evidence="1" id="KW-0547">Nucleotide-binding</keyword>
<dbReference type="RefSeq" id="WP_201919503.1">
    <property type="nucleotide sequence ID" value="NZ_BAABAX010000005.1"/>
</dbReference>
<dbReference type="CDD" id="cd03230">
    <property type="entry name" value="ABC_DR_subfamily_A"/>
    <property type="match status" value="1"/>
</dbReference>
<dbReference type="Proteomes" id="UP000651057">
    <property type="component" value="Unassembled WGS sequence"/>
</dbReference>
<keyword evidence="5" id="KW-1185">Reference proteome</keyword>
<proteinExistence type="predicted"/>
<accession>A0A936ZXZ7</accession>
<evidence type="ECO:0000256" key="1">
    <source>
        <dbReference type="ARBA" id="ARBA00022741"/>
    </source>
</evidence>
<dbReference type="InterPro" id="IPR027417">
    <property type="entry name" value="P-loop_NTPase"/>
</dbReference>
<gene>
    <name evidence="4" type="ORF">JJQ60_10725</name>
</gene>